<dbReference type="Proteomes" id="UP000717328">
    <property type="component" value="Unassembled WGS sequence"/>
</dbReference>
<dbReference type="PANTHER" id="PTHR14187:SF5">
    <property type="entry name" value="HEAT SHOCK 70 KDA PROTEIN 12A"/>
    <property type="match status" value="1"/>
</dbReference>
<organism evidence="1 2">
    <name type="scientific">Sphagnurus paluster</name>
    <dbReference type="NCBI Taxonomy" id="117069"/>
    <lineage>
        <taxon>Eukaryota</taxon>
        <taxon>Fungi</taxon>
        <taxon>Dikarya</taxon>
        <taxon>Basidiomycota</taxon>
        <taxon>Agaricomycotina</taxon>
        <taxon>Agaricomycetes</taxon>
        <taxon>Agaricomycetidae</taxon>
        <taxon>Agaricales</taxon>
        <taxon>Tricholomatineae</taxon>
        <taxon>Lyophyllaceae</taxon>
        <taxon>Sphagnurus</taxon>
    </lineage>
</organism>
<evidence type="ECO:0000313" key="2">
    <source>
        <dbReference type="Proteomes" id="UP000717328"/>
    </source>
</evidence>
<name>A0A9P7FPQ5_9AGAR</name>
<proteinExistence type="predicted"/>
<evidence type="ECO:0000313" key="1">
    <source>
        <dbReference type="EMBL" id="KAG5636039.1"/>
    </source>
</evidence>
<dbReference type="CDD" id="cd10170">
    <property type="entry name" value="ASKHA_NBD_HSP70"/>
    <property type="match status" value="1"/>
</dbReference>
<accession>A0A9P7FPQ5</accession>
<comment type="caution">
    <text evidence="1">The sequence shown here is derived from an EMBL/GenBank/DDBJ whole genome shotgun (WGS) entry which is preliminary data.</text>
</comment>
<sequence length="540" mass="60874">MRADYARSRFPAHSKFGGSCKIPTIIYYDQDGKVRAIGAETTDERLRDTIEDEGWVKAEWFKLHMQPGNKYRSEILKKIPSLPAGKSAVIILSDFYRYLYSCAQSYITESYENGSQVWASVENTIDFVLSHPNGWEGEQQQQMRRAAVLAGLVPDMAEGYERIRFVTEGEASLHFCLQSGMKTNAFKDDTGVIIVDAGGGTIDLSAYGATSRKDKFEEVATTQCHLQGSVHVNIRAKDYLRDYLKGSKFVDDVDTMINVFDQSAKLTFDSGPLVIKFGSSREKDLALRIRSGQLTLPGNVVAPFFEPSISCIIKAVKSQILDSKKPIKSLFLVGGFSASEYLFFKLKEEFEPLGLSLCRPDTHVNKAVADGSVSFYLDRYISARVSRHTYGVRCCMAFNPFNPDHLLRSERMIVDVDGLYLPGHFSTILKKNVQVSETKEFRRSYCRTATKRCMLESAQSDIKCYRGSQEVPSWWDDEDPAFTTLCTIEADTKTLSLGLEPKLNAKQQVYFQLVFDIILSFGLTELKAQIAWMEDGVEKR</sequence>
<keyword evidence="2" id="KW-1185">Reference proteome</keyword>
<dbReference type="Gene3D" id="3.30.420.40">
    <property type="match status" value="2"/>
</dbReference>
<dbReference type="OrthoDB" id="2963168at2759"/>
<reference evidence="1" key="2">
    <citation type="submission" date="2021-10" db="EMBL/GenBank/DDBJ databases">
        <title>Phylogenomics reveals ancestral predisposition of the termite-cultivated fungus Termitomyces towards a domesticated lifestyle.</title>
        <authorList>
            <person name="Auxier B."/>
            <person name="Grum-Grzhimaylo A."/>
            <person name="Cardenas M.E."/>
            <person name="Lodge J.D."/>
            <person name="Laessoe T."/>
            <person name="Pedersen O."/>
            <person name="Smith M.E."/>
            <person name="Kuyper T.W."/>
            <person name="Franco-Molano E.A."/>
            <person name="Baroni T.J."/>
            <person name="Aanen D.K."/>
        </authorList>
    </citation>
    <scope>NUCLEOTIDE SEQUENCE</scope>
    <source>
        <strain evidence="1">D49</strain>
    </source>
</reference>
<dbReference type="EMBL" id="JABCKI010005984">
    <property type="protein sequence ID" value="KAG5636039.1"/>
    <property type="molecule type" value="Genomic_DNA"/>
</dbReference>
<dbReference type="InterPro" id="IPR043129">
    <property type="entry name" value="ATPase_NBD"/>
</dbReference>
<dbReference type="AlphaFoldDB" id="A0A9P7FPQ5"/>
<gene>
    <name evidence="1" type="ORF">H0H81_009312</name>
</gene>
<dbReference type="PANTHER" id="PTHR14187">
    <property type="entry name" value="ALPHA KINASE/ELONGATION FACTOR 2 KINASE"/>
    <property type="match status" value="1"/>
</dbReference>
<reference evidence="1" key="1">
    <citation type="submission" date="2021-02" db="EMBL/GenBank/DDBJ databases">
        <authorList>
            <person name="Nieuwenhuis M."/>
            <person name="Van De Peppel L.J.J."/>
        </authorList>
    </citation>
    <scope>NUCLEOTIDE SEQUENCE</scope>
    <source>
        <strain evidence="1">D49</strain>
    </source>
</reference>
<dbReference type="Gene3D" id="3.90.640.10">
    <property type="entry name" value="Actin, Chain A, domain 4"/>
    <property type="match status" value="1"/>
</dbReference>
<protein>
    <submittedName>
        <fullName evidence="1">Uncharacterized protein</fullName>
    </submittedName>
</protein>
<dbReference type="SUPFAM" id="SSF53067">
    <property type="entry name" value="Actin-like ATPase domain"/>
    <property type="match status" value="2"/>
</dbReference>